<evidence type="ECO:0000256" key="7">
    <source>
        <dbReference type="ARBA" id="ARBA00035585"/>
    </source>
</evidence>
<organism evidence="9">
    <name type="scientific">freshwater metagenome</name>
    <dbReference type="NCBI Taxonomy" id="449393"/>
    <lineage>
        <taxon>unclassified sequences</taxon>
        <taxon>metagenomes</taxon>
        <taxon>ecological metagenomes</taxon>
    </lineage>
</organism>
<dbReference type="Pfam" id="PF02537">
    <property type="entry name" value="CRCB"/>
    <property type="match status" value="1"/>
</dbReference>
<evidence type="ECO:0000256" key="4">
    <source>
        <dbReference type="ARBA" id="ARBA00022989"/>
    </source>
</evidence>
<evidence type="ECO:0000256" key="8">
    <source>
        <dbReference type="SAM" id="Phobius"/>
    </source>
</evidence>
<feature type="transmembrane region" description="Helical" evidence="8">
    <location>
        <begin position="27"/>
        <end position="47"/>
    </location>
</feature>
<protein>
    <submittedName>
        <fullName evidence="9">Unannotated protein</fullName>
    </submittedName>
</protein>
<sequence length="107" mass="10880">MNNLAWVCVLGGFGAAARYLLAKWDGLLPWGILLGNSIAAVVATIALQGTLSVMLVAGLAGGLSTFSTLIAQTSGLWVKSKPRAAVNLALNLVIPCTVSVACGLLIS</sequence>
<keyword evidence="4 8" id="KW-1133">Transmembrane helix</keyword>
<gene>
    <name evidence="9" type="ORF">UFOPK3837_00065</name>
</gene>
<name>A0A6J7JN37_9ZZZZ</name>
<evidence type="ECO:0000256" key="3">
    <source>
        <dbReference type="ARBA" id="ARBA00022692"/>
    </source>
</evidence>
<dbReference type="EMBL" id="CAFBNO010000001">
    <property type="protein sequence ID" value="CAB4945078.1"/>
    <property type="molecule type" value="Genomic_DNA"/>
</dbReference>
<evidence type="ECO:0000256" key="6">
    <source>
        <dbReference type="ARBA" id="ARBA00035120"/>
    </source>
</evidence>
<keyword evidence="3 8" id="KW-0812">Transmembrane</keyword>
<proteinExistence type="inferred from homology"/>
<evidence type="ECO:0000256" key="2">
    <source>
        <dbReference type="ARBA" id="ARBA00022475"/>
    </source>
</evidence>
<feature type="transmembrane region" description="Helical" evidence="8">
    <location>
        <begin position="84"/>
        <end position="106"/>
    </location>
</feature>
<accession>A0A6J7JN37</accession>
<evidence type="ECO:0000256" key="1">
    <source>
        <dbReference type="ARBA" id="ARBA00004651"/>
    </source>
</evidence>
<comment type="catalytic activity">
    <reaction evidence="7">
        <text>fluoride(in) = fluoride(out)</text>
        <dbReference type="Rhea" id="RHEA:76159"/>
        <dbReference type="ChEBI" id="CHEBI:17051"/>
    </reaction>
    <physiologicalReaction direction="left-to-right" evidence="7">
        <dbReference type="Rhea" id="RHEA:76160"/>
    </physiologicalReaction>
</comment>
<evidence type="ECO:0000313" key="9">
    <source>
        <dbReference type="EMBL" id="CAB4945078.1"/>
    </source>
</evidence>
<evidence type="ECO:0000256" key="5">
    <source>
        <dbReference type="ARBA" id="ARBA00023136"/>
    </source>
</evidence>
<dbReference type="GO" id="GO:0005886">
    <property type="term" value="C:plasma membrane"/>
    <property type="evidence" value="ECO:0007669"/>
    <property type="project" value="UniProtKB-SubCell"/>
</dbReference>
<keyword evidence="2" id="KW-1003">Cell membrane</keyword>
<comment type="similarity">
    <text evidence="6">Belongs to the fluoride channel Fluc/FEX (TC 1.A.43) family.</text>
</comment>
<dbReference type="AlphaFoldDB" id="A0A6J7JN37"/>
<feature type="transmembrane region" description="Helical" evidence="8">
    <location>
        <begin position="54"/>
        <end position="78"/>
    </location>
</feature>
<comment type="subcellular location">
    <subcellularLocation>
        <location evidence="1">Cell membrane</location>
        <topology evidence="1">Multi-pass membrane protein</topology>
    </subcellularLocation>
</comment>
<reference evidence="9" key="1">
    <citation type="submission" date="2020-05" db="EMBL/GenBank/DDBJ databases">
        <authorList>
            <person name="Chiriac C."/>
            <person name="Salcher M."/>
            <person name="Ghai R."/>
            <person name="Kavagutti S V."/>
        </authorList>
    </citation>
    <scope>NUCLEOTIDE SEQUENCE</scope>
</reference>
<keyword evidence="5 8" id="KW-0472">Membrane</keyword>
<dbReference type="InterPro" id="IPR003691">
    <property type="entry name" value="FluC"/>
</dbReference>